<proteinExistence type="predicted"/>
<keyword evidence="3" id="KW-1185">Reference proteome</keyword>
<feature type="region of interest" description="Disordered" evidence="1">
    <location>
        <begin position="117"/>
        <end position="138"/>
    </location>
</feature>
<dbReference type="InterPro" id="IPR038084">
    <property type="entry name" value="PduO/GlcC-like_sf"/>
</dbReference>
<evidence type="ECO:0000313" key="2">
    <source>
        <dbReference type="EMBL" id="MBB1156100.1"/>
    </source>
</evidence>
<evidence type="ECO:0000256" key="1">
    <source>
        <dbReference type="SAM" id="MobiDB-lite"/>
    </source>
</evidence>
<dbReference type="EMBL" id="JACGZW010000008">
    <property type="protein sequence ID" value="MBB1156100.1"/>
    <property type="molecule type" value="Genomic_DNA"/>
</dbReference>
<dbReference type="RefSeq" id="WP_182893065.1">
    <property type="nucleotide sequence ID" value="NZ_JACGZW010000008.1"/>
</dbReference>
<dbReference type="Proteomes" id="UP000526734">
    <property type="component" value="Unassembled WGS sequence"/>
</dbReference>
<dbReference type="InterPro" id="IPR005624">
    <property type="entry name" value="PduO/GlcC-like"/>
</dbReference>
<reference evidence="2 3" key="1">
    <citation type="submission" date="2020-08" db="EMBL/GenBank/DDBJ databases">
        <title>Amycolatopsis sp. nov. DR6-1 isolated from Dendrobium heterocarpum.</title>
        <authorList>
            <person name="Tedsree N."/>
            <person name="Kuncharoen N."/>
            <person name="Likhitwitayawuid K."/>
            <person name="Tanasupawat S."/>
        </authorList>
    </citation>
    <scope>NUCLEOTIDE SEQUENCE [LARGE SCALE GENOMIC DNA]</scope>
    <source>
        <strain evidence="2 3">DR6-1</strain>
    </source>
</reference>
<organism evidence="2 3">
    <name type="scientific">Amycolatopsis dendrobii</name>
    <dbReference type="NCBI Taxonomy" id="2760662"/>
    <lineage>
        <taxon>Bacteria</taxon>
        <taxon>Bacillati</taxon>
        <taxon>Actinomycetota</taxon>
        <taxon>Actinomycetes</taxon>
        <taxon>Pseudonocardiales</taxon>
        <taxon>Pseudonocardiaceae</taxon>
        <taxon>Amycolatopsis</taxon>
    </lineage>
</organism>
<dbReference type="PANTHER" id="PTHR34309:SF10">
    <property type="entry name" value="SLR1406 PROTEIN"/>
    <property type="match status" value="1"/>
</dbReference>
<name>A0A7W3VZP9_9PSEU</name>
<dbReference type="Pfam" id="PF03928">
    <property type="entry name" value="HbpS-like"/>
    <property type="match status" value="1"/>
</dbReference>
<comment type="caution">
    <text evidence="2">The sequence shown here is derived from an EMBL/GenBank/DDBJ whole genome shotgun (WGS) entry which is preliminary data.</text>
</comment>
<protein>
    <submittedName>
        <fullName evidence="2">Heme-binding protein</fullName>
    </submittedName>
</protein>
<gene>
    <name evidence="2" type="ORF">H4281_23365</name>
</gene>
<dbReference type="PANTHER" id="PTHR34309">
    <property type="entry name" value="SLR1406 PROTEIN"/>
    <property type="match status" value="1"/>
</dbReference>
<dbReference type="AlphaFoldDB" id="A0A7W3VZP9"/>
<dbReference type="SUPFAM" id="SSF143744">
    <property type="entry name" value="GlcG-like"/>
    <property type="match status" value="1"/>
</dbReference>
<evidence type="ECO:0000313" key="3">
    <source>
        <dbReference type="Proteomes" id="UP000526734"/>
    </source>
</evidence>
<accession>A0A7W3VZP9</accession>
<sequence>MSGNPAISAAQARRVIDKAVARAGELGAGVCVAVVDSGGNLKALHRMDGATFATVDLAVDKAATAAGYGMSTHALAEFASADPAVLAGLSNRPGFSLLPGALPLERGGAIAGAVGVSGSSRGEDEPIAAAGVDAFGEE</sequence>
<dbReference type="InterPro" id="IPR052517">
    <property type="entry name" value="GlcG_carb_metab_protein"/>
</dbReference>
<dbReference type="Gene3D" id="3.30.450.150">
    <property type="entry name" value="Haem-degrading domain"/>
    <property type="match status" value="1"/>
</dbReference>